<feature type="region of interest" description="Disordered" evidence="1">
    <location>
        <begin position="1"/>
        <end position="22"/>
    </location>
</feature>
<protein>
    <submittedName>
        <fullName evidence="2">8-oxo-dGTP pyrophosphatase MutT and related house-cleaning NTP pyrophosphohydrolase</fullName>
    </submittedName>
</protein>
<sequence>MPSNPEPEVILHSSGESSTPKSVGSFQTMVAVTKAWDVLHEIGTCGNEISGSGHYRISERASCACNDITQLNSHLVELATKMTFIRWMNPSASAF</sequence>
<evidence type="ECO:0000313" key="2">
    <source>
        <dbReference type="EMBL" id="GBH17953.1"/>
    </source>
</evidence>
<name>A0AAN4Q5V5_PSESF</name>
<gene>
    <name evidence="2" type="ORF">KPSA3_03930</name>
</gene>
<dbReference type="EMBL" id="BGKA01000129">
    <property type="protein sequence ID" value="GBH17953.1"/>
    <property type="molecule type" value="Genomic_DNA"/>
</dbReference>
<dbReference type="Proteomes" id="UP000248291">
    <property type="component" value="Unassembled WGS sequence"/>
</dbReference>
<evidence type="ECO:0000313" key="3">
    <source>
        <dbReference type="Proteomes" id="UP000248291"/>
    </source>
</evidence>
<reference evidence="2 3" key="1">
    <citation type="submission" date="2018-04" db="EMBL/GenBank/DDBJ databases">
        <title>Draft genome sequence of Pseudomonas syringae pv. actinidiae biovar 3 strains isolated from kiwifruit in Kagawa prefecture.</title>
        <authorList>
            <person name="Tabuchi M."/>
            <person name="Saito M."/>
            <person name="Fujiwara S."/>
            <person name="Sasa N."/>
            <person name="Akimitsu K."/>
            <person name="Gomi K."/>
            <person name="Konishi-Sugita S."/>
            <person name="Hamano K."/>
            <person name="Kataoka I."/>
        </authorList>
    </citation>
    <scope>NUCLEOTIDE SEQUENCE [LARGE SCALE GENOMIC DNA]</scope>
    <source>
        <strain evidence="2 3">MAFF212211</strain>
    </source>
</reference>
<organism evidence="2 3">
    <name type="scientific">Pseudomonas syringae pv. actinidiae</name>
    <dbReference type="NCBI Taxonomy" id="103796"/>
    <lineage>
        <taxon>Bacteria</taxon>
        <taxon>Pseudomonadati</taxon>
        <taxon>Pseudomonadota</taxon>
        <taxon>Gammaproteobacteria</taxon>
        <taxon>Pseudomonadales</taxon>
        <taxon>Pseudomonadaceae</taxon>
        <taxon>Pseudomonas</taxon>
        <taxon>Pseudomonas syringae</taxon>
    </lineage>
</organism>
<comment type="caution">
    <text evidence="2">The sequence shown here is derived from an EMBL/GenBank/DDBJ whole genome shotgun (WGS) entry which is preliminary data.</text>
</comment>
<accession>A0AAN4Q5V5</accession>
<dbReference type="AlphaFoldDB" id="A0AAN4Q5V5"/>
<proteinExistence type="predicted"/>
<evidence type="ECO:0000256" key="1">
    <source>
        <dbReference type="SAM" id="MobiDB-lite"/>
    </source>
</evidence>